<feature type="transmembrane region" description="Helical" evidence="8">
    <location>
        <begin position="401"/>
        <end position="424"/>
    </location>
</feature>
<dbReference type="GeneID" id="33058958"/>
<accession>A0ABN4N0X4</accession>
<keyword evidence="3 8" id="KW-0813">Transport</keyword>
<protein>
    <recommendedName>
        <fullName evidence="8">Ammonium transporter</fullName>
    </recommendedName>
</protein>
<feature type="transmembrane region" description="Helical" evidence="8">
    <location>
        <begin position="172"/>
        <end position="193"/>
    </location>
</feature>
<feature type="transmembrane region" description="Helical" evidence="8">
    <location>
        <begin position="337"/>
        <end position="355"/>
    </location>
</feature>
<evidence type="ECO:0000256" key="6">
    <source>
        <dbReference type="ARBA" id="ARBA00023136"/>
    </source>
</evidence>
<feature type="transmembrane region" description="Helical" evidence="8">
    <location>
        <begin position="255"/>
        <end position="272"/>
    </location>
</feature>
<feature type="transmembrane region" description="Helical" evidence="8">
    <location>
        <begin position="64"/>
        <end position="85"/>
    </location>
</feature>
<dbReference type="InterPro" id="IPR001905">
    <property type="entry name" value="Ammonium_transpt"/>
</dbReference>
<evidence type="ECO:0000313" key="11">
    <source>
        <dbReference type="Proteomes" id="UP000076104"/>
    </source>
</evidence>
<dbReference type="Proteomes" id="UP000076104">
    <property type="component" value="Chromosome"/>
</dbReference>
<dbReference type="InterPro" id="IPR024041">
    <property type="entry name" value="NH4_transpt_AmtB-like_dom"/>
</dbReference>
<evidence type="ECO:0000313" key="10">
    <source>
        <dbReference type="EMBL" id="AMT96037.1"/>
    </source>
</evidence>
<evidence type="ECO:0000259" key="9">
    <source>
        <dbReference type="Pfam" id="PF00909"/>
    </source>
</evidence>
<evidence type="ECO:0000256" key="3">
    <source>
        <dbReference type="ARBA" id="ARBA00022448"/>
    </source>
</evidence>
<evidence type="ECO:0000256" key="4">
    <source>
        <dbReference type="ARBA" id="ARBA00022692"/>
    </source>
</evidence>
<gene>
    <name evidence="10" type="ORF">A3K91_0406</name>
</gene>
<organism evidence="10 11">
    <name type="scientific">Psychrobacter alimentarius</name>
    <dbReference type="NCBI Taxonomy" id="261164"/>
    <lineage>
        <taxon>Bacteria</taxon>
        <taxon>Pseudomonadati</taxon>
        <taxon>Pseudomonadota</taxon>
        <taxon>Gammaproteobacteria</taxon>
        <taxon>Moraxellales</taxon>
        <taxon>Moraxellaceae</taxon>
        <taxon>Psychrobacter</taxon>
    </lineage>
</organism>
<keyword evidence="7 8" id="KW-0924">Ammonia transport</keyword>
<reference evidence="10 11" key="1">
    <citation type="submission" date="2016-03" db="EMBL/GenBank/DDBJ databases">
        <title>Genome sequencing of Psychrobacter alimentarius PAMC 27889.</title>
        <authorList>
            <person name="Lee J."/>
            <person name="Kim O.-S."/>
        </authorList>
    </citation>
    <scope>NUCLEOTIDE SEQUENCE [LARGE SCALE GENOMIC DNA]</scope>
    <source>
        <strain evidence="10 11">PAMC 27889</strain>
    </source>
</reference>
<dbReference type="Pfam" id="PF00909">
    <property type="entry name" value="Ammonium_transp"/>
    <property type="match status" value="1"/>
</dbReference>
<proteinExistence type="inferred from homology"/>
<evidence type="ECO:0000256" key="5">
    <source>
        <dbReference type="ARBA" id="ARBA00022989"/>
    </source>
</evidence>
<dbReference type="PROSITE" id="PS01219">
    <property type="entry name" value="AMMONIUM_TRANSP"/>
    <property type="match status" value="1"/>
</dbReference>
<dbReference type="RefSeq" id="WP_228139888.1">
    <property type="nucleotide sequence ID" value="NZ_CP014945.1"/>
</dbReference>
<feature type="domain" description="Ammonium transporter AmtB-like" evidence="9">
    <location>
        <begin position="66"/>
        <end position="451"/>
    </location>
</feature>
<keyword evidence="4 8" id="KW-0812">Transmembrane</keyword>
<sequence>MKPSFAGLDAVALNPVGLNKAKILPKSWSRLLPLFSVLLLGTISRAHAAATETLTVAQLLEYQNIAWIIWGGVLVFFMQAGFALLESGSVRAKNAVNVMMKNYTDMCIGGLAFYLVGFGLMMGNNHSGFVGTDHFMPVDLSNMDWAVMFFQMMFAATAVTIASGAMAERVSFIGYAVAACLICLFIYPVFASWVWGGYFGGSGWLAELGFIDFAGSTVVHSVGGWLALAGILIIGPRLGRFAPDGSPRLIAGHNMTLLALGGFILWFGWFGFNAGSTLSITGNIGLIAVNTFIAAVSAVVSYMLISRTLNKAILLSDSVNASLIGLVSITAGCATTSPIFAIIIGAVASVVYVLSTQALLKLKIDDVVSAVAVHGFGGAWGTLAAGLFYTGDLFNLSRLGVQALGVGVALAWGLGLGLVMYKLIDLSFGLKASRLHEQRGLDYTEHAELGYPEFQKQMFDTKNLTERHL</sequence>
<evidence type="ECO:0000256" key="1">
    <source>
        <dbReference type="ARBA" id="ARBA00004141"/>
    </source>
</evidence>
<keyword evidence="11" id="KW-1185">Reference proteome</keyword>
<feature type="transmembrane region" description="Helical" evidence="8">
    <location>
        <begin position="312"/>
        <end position="331"/>
    </location>
</feature>
<dbReference type="PANTHER" id="PTHR11730">
    <property type="entry name" value="AMMONIUM TRANSPORTER"/>
    <property type="match status" value="1"/>
</dbReference>
<feature type="transmembrane region" description="Helical" evidence="8">
    <location>
        <begin position="213"/>
        <end position="234"/>
    </location>
</feature>
<dbReference type="SUPFAM" id="SSF111352">
    <property type="entry name" value="Ammonium transporter"/>
    <property type="match status" value="1"/>
</dbReference>
<evidence type="ECO:0000256" key="8">
    <source>
        <dbReference type="RuleBase" id="RU362002"/>
    </source>
</evidence>
<evidence type="ECO:0000256" key="7">
    <source>
        <dbReference type="ARBA" id="ARBA00023177"/>
    </source>
</evidence>
<dbReference type="Gene3D" id="1.10.3430.10">
    <property type="entry name" value="Ammonium transporter AmtB like domains"/>
    <property type="match status" value="1"/>
</dbReference>
<name>A0ABN4N0X4_9GAMM</name>
<dbReference type="InterPro" id="IPR029020">
    <property type="entry name" value="Ammonium/urea_transptr"/>
</dbReference>
<comment type="subcellular location">
    <subcellularLocation>
        <location evidence="8">Cell membrane</location>
        <topology evidence="8">Multi-pass membrane protein</topology>
    </subcellularLocation>
    <subcellularLocation>
        <location evidence="1">Membrane</location>
        <topology evidence="1">Multi-pass membrane protein</topology>
    </subcellularLocation>
</comment>
<comment type="similarity">
    <text evidence="2 8">Belongs to the ammonia transporter channel (TC 1.A.11.2) family.</text>
</comment>
<feature type="transmembrane region" description="Helical" evidence="8">
    <location>
        <begin position="145"/>
        <end position="165"/>
    </location>
</feature>
<dbReference type="NCBIfam" id="TIGR00836">
    <property type="entry name" value="amt"/>
    <property type="match status" value="1"/>
</dbReference>
<keyword evidence="6 8" id="KW-0472">Membrane</keyword>
<keyword evidence="5 8" id="KW-1133">Transmembrane helix</keyword>
<feature type="transmembrane region" description="Helical" evidence="8">
    <location>
        <begin position="284"/>
        <end position="305"/>
    </location>
</feature>
<evidence type="ECO:0000256" key="2">
    <source>
        <dbReference type="ARBA" id="ARBA00005887"/>
    </source>
</evidence>
<feature type="transmembrane region" description="Helical" evidence="8">
    <location>
        <begin position="367"/>
        <end position="389"/>
    </location>
</feature>
<feature type="transmembrane region" description="Helical" evidence="8">
    <location>
        <begin position="106"/>
        <end position="125"/>
    </location>
</feature>
<dbReference type="InterPro" id="IPR018047">
    <property type="entry name" value="Ammonium_transpt_CS"/>
</dbReference>
<dbReference type="PANTHER" id="PTHR11730:SF6">
    <property type="entry name" value="AMMONIUM TRANSPORTER"/>
    <property type="match status" value="1"/>
</dbReference>
<dbReference type="EMBL" id="CP014945">
    <property type="protein sequence ID" value="AMT96037.1"/>
    <property type="molecule type" value="Genomic_DNA"/>
</dbReference>